<reference evidence="1" key="1">
    <citation type="submission" date="2009-08" db="EMBL/GenBank/DDBJ databases">
        <authorList>
            <consortium name="US DOE Joint Genome Institute"/>
            <person name="Lucas S."/>
            <person name="Copeland A."/>
            <person name="Lapidus A."/>
            <person name="Glavina del Rio T."/>
            <person name="Dalin E."/>
            <person name="Tice H."/>
            <person name="Bruce D."/>
            <person name="Barry K."/>
            <person name="Pitluck S."/>
            <person name="Lowry S."/>
            <person name="Larimer F."/>
            <person name="Land M."/>
            <person name="Hauser L."/>
            <person name="Kyrpides N."/>
            <person name="Ivanova N."/>
            <person name="McMahon K.D."/>
            <person name="Hugenholtz P."/>
        </authorList>
    </citation>
    <scope>NUCLEOTIDE SEQUENCE</scope>
    <source>
        <strain evidence="1">UW-1</strain>
    </source>
</reference>
<evidence type="ECO:0000313" key="1">
    <source>
        <dbReference type="EMBL" id="ACV34974.1"/>
    </source>
</evidence>
<gene>
    <name evidence="1" type="ordered locus">CAP2UW1_1664</name>
</gene>
<organism evidence="1">
    <name type="scientific">Accumulibacter regalis</name>
    <dbReference type="NCBI Taxonomy" id="522306"/>
    <lineage>
        <taxon>Bacteria</taxon>
        <taxon>Pseudomonadati</taxon>
        <taxon>Pseudomonadota</taxon>
        <taxon>Betaproteobacteria</taxon>
        <taxon>Candidatus Accumulibacter</taxon>
    </lineage>
</organism>
<name>C7RUC2_ACCRE</name>
<dbReference type="EMBL" id="CP001715">
    <property type="protein sequence ID" value="ACV34974.1"/>
    <property type="molecule type" value="Genomic_DNA"/>
</dbReference>
<reference evidence="1" key="2">
    <citation type="submission" date="2009-09" db="EMBL/GenBank/DDBJ databases">
        <title>Complete sequence of chromosome of Candidatus Accumulibacter phosphatis clade IIA str. UW-1.</title>
        <authorList>
            <consortium name="US DOE Joint Genome Institute"/>
            <person name="Martin H.G."/>
            <person name="Ivanova N."/>
            <person name="Kunin V."/>
            <person name="Warnecke F."/>
            <person name="Barry K."/>
            <person name="He S."/>
            <person name="Salamov A."/>
            <person name="Szeto E."/>
            <person name="Dalin E."/>
            <person name="Pangilinan J.L."/>
            <person name="Lapidus A."/>
            <person name="Lowry S."/>
            <person name="Kyrpides N.C."/>
            <person name="McMahon K.D."/>
            <person name="Hugenholtz P."/>
        </authorList>
    </citation>
    <scope>NUCLEOTIDE SEQUENCE [LARGE SCALE GENOMIC DNA]</scope>
    <source>
        <strain evidence="1">UW-1</strain>
    </source>
</reference>
<dbReference type="AlphaFoldDB" id="C7RUC2"/>
<dbReference type="HOGENOM" id="CLU_1763965_0_0_4"/>
<sequence>MAAMLPASRSCSSGGRRRRWEGCRVAVEGTQGFFRAGVKGLVAEADLGAGYGEGLQGLQHLARHTATATAGEAFELGEPGIALLRSVGGCGREAAPRGRLDFELADARCARRYGCYQLKRTCYELGNQKVISPPNSPVTFRPTPYRY</sequence>
<proteinExistence type="predicted"/>
<accession>C7RUC2</accession>
<protein>
    <submittedName>
        <fullName evidence="1">Uncharacterized protein</fullName>
    </submittedName>
</protein>
<dbReference type="KEGG" id="app:CAP2UW1_1664"/>